<proteinExistence type="predicted"/>
<protein>
    <submittedName>
        <fullName evidence="1">Uncharacterized protein</fullName>
    </submittedName>
</protein>
<dbReference type="AlphaFoldDB" id="A0A1I7HKK3"/>
<dbReference type="EMBL" id="FPBZ01000010">
    <property type="protein sequence ID" value="SFU61201.1"/>
    <property type="molecule type" value="Genomic_DNA"/>
</dbReference>
<organism evidence="1 2">
    <name type="scientific">Nitrosospira multiformis</name>
    <dbReference type="NCBI Taxonomy" id="1231"/>
    <lineage>
        <taxon>Bacteria</taxon>
        <taxon>Pseudomonadati</taxon>
        <taxon>Pseudomonadota</taxon>
        <taxon>Betaproteobacteria</taxon>
        <taxon>Nitrosomonadales</taxon>
        <taxon>Nitrosomonadaceae</taxon>
        <taxon>Nitrosospira</taxon>
    </lineage>
</organism>
<accession>A0A1I7HKK3</accession>
<evidence type="ECO:0000313" key="1">
    <source>
        <dbReference type="EMBL" id="SFU61201.1"/>
    </source>
</evidence>
<dbReference type="Proteomes" id="UP000182649">
    <property type="component" value="Unassembled WGS sequence"/>
</dbReference>
<gene>
    <name evidence="1" type="ORF">SAMN05216417_11029</name>
</gene>
<evidence type="ECO:0000313" key="2">
    <source>
        <dbReference type="Proteomes" id="UP000182649"/>
    </source>
</evidence>
<name>A0A1I7HKK3_9PROT</name>
<reference evidence="1 2" key="1">
    <citation type="submission" date="2016-10" db="EMBL/GenBank/DDBJ databases">
        <authorList>
            <person name="de Groot N.N."/>
        </authorList>
    </citation>
    <scope>NUCLEOTIDE SEQUENCE [LARGE SCALE GENOMIC DNA]</scope>
    <source>
        <strain evidence="1 2">Nl14</strain>
    </source>
</reference>
<sequence>MSLTPTAMYKFTDKGLRTGSRKQLMRVPEASIA</sequence>